<dbReference type="Gene3D" id="2.30.30.490">
    <property type="match status" value="1"/>
</dbReference>
<protein>
    <recommendedName>
        <fullName evidence="2">BAH domain-containing protein</fullName>
    </recommendedName>
</protein>
<dbReference type="GO" id="GO:0003682">
    <property type="term" value="F:chromatin binding"/>
    <property type="evidence" value="ECO:0007669"/>
    <property type="project" value="InterPro"/>
</dbReference>
<dbReference type="InterPro" id="IPR001025">
    <property type="entry name" value="BAH_dom"/>
</dbReference>
<sequence length="358" mass="40075">MRTKQTGPPISPPASPPPAQSPTPPKQLSPEEHGEVKAFLDASDKPFSIAVAPLSRKRKRGAPMQIQHNPFDERLSVQYEVKPKAKWESLRRYKKFTLGSEKVATGQCILVKNDSSYDAPIDVEAQWKAVVLEVRALDSEHVYIRVAWLNRPEDLAGGRKDHHGQLELLPTNEMDIIDAMTVNGAIDVVHWEEKDDNSAMMDSDQFFWRQTYDCAFTKTFSDLRNICVDEKPQNPDEIIVMCPNSECRKWLHAKCIAEAALKRAVIEERDNKSSAQSVAVRQKPPTSSDEPERNATVTVSQPKKNPRNYVHLYVAGEPSGPELEPATKSELVLITPSLGRRTEPVLCLFCNAAIDSVA</sequence>
<dbReference type="PANTHER" id="PTHR46364">
    <property type="entry name" value="OS08G0421900 PROTEIN"/>
    <property type="match status" value="1"/>
</dbReference>
<keyword evidence="4" id="KW-1185">Reference proteome</keyword>
<organism evidence="3 4">
    <name type="scientific">Polychaeton citri CBS 116435</name>
    <dbReference type="NCBI Taxonomy" id="1314669"/>
    <lineage>
        <taxon>Eukaryota</taxon>
        <taxon>Fungi</taxon>
        <taxon>Dikarya</taxon>
        <taxon>Ascomycota</taxon>
        <taxon>Pezizomycotina</taxon>
        <taxon>Dothideomycetes</taxon>
        <taxon>Dothideomycetidae</taxon>
        <taxon>Capnodiales</taxon>
        <taxon>Capnodiaceae</taxon>
        <taxon>Polychaeton</taxon>
    </lineage>
</organism>
<accession>A0A9P4ULB6</accession>
<dbReference type="OrthoDB" id="10259622at2759"/>
<dbReference type="SMART" id="SM00439">
    <property type="entry name" value="BAH"/>
    <property type="match status" value="1"/>
</dbReference>
<evidence type="ECO:0000256" key="1">
    <source>
        <dbReference type="SAM" id="MobiDB-lite"/>
    </source>
</evidence>
<reference evidence="3" key="1">
    <citation type="journal article" date="2020" name="Stud. Mycol.">
        <title>101 Dothideomycetes genomes: a test case for predicting lifestyles and emergence of pathogens.</title>
        <authorList>
            <person name="Haridas S."/>
            <person name="Albert R."/>
            <person name="Binder M."/>
            <person name="Bloem J."/>
            <person name="Labutti K."/>
            <person name="Salamov A."/>
            <person name="Andreopoulos B."/>
            <person name="Baker S."/>
            <person name="Barry K."/>
            <person name="Bills G."/>
            <person name="Bluhm B."/>
            <person name="Cannon C."/>
            <person name="Castanera R."/>
            <person name="Culley D."/>
            <person name="Daum C."/>
            <person name="Ezra D."/>
            <person name="Gonzalez J."/>
            <person name="Henrissat B."/>
            <person name="Kuo A."/>
            <person name="Liang C."/>
            <person name="Lipzen A."/>
            <person name="Lutzoni F."/>
            <person name="Magnuson J."/>
            <person name="Mondo S."/>
            <person name="Nolan M."/>
            <person name="Ohm R."/>
            <person name="Pangilinan J."/>
            <person name="Park H.-J."/>
            <person name="Ramirez L."/>
            <person name="Alfaro M."/>
            <person name="Sun H."/>
            <person name="Tritt A."/>
            <person name="Yoshinaga Y."/>
            <person name="Zwiers L.-H."/>
            <person name="Turgeon B."/>
            <person name="Goodwin S."/>
            <person name="Spatafora J."/>
            <person name="Crous P."/>
            <person name="Grigoriev I."/>
        </authorList>
    </citation>
    <scope>NUCLEOTIDE SEQUENCE</scope>
    <source>
        <strain evidence="3">CBS 116435</strain>
    </source>
</reference>
<dbReference type="InterPro" id="IPR043151">
    <property type="entry name" value="BAH_sf"/>
</dbReference>
<evidence type="ECO:0000259" key="2">
    <source>
        <dbReference type="PROSITE" id="PS51038"/>
    </source>
</evidence>
<comment type="caution">
    <text evidence="3">The sequence shown here is derived from an EMBL/GenBank/DDBJ whole genome shotgun (WGS) entry which is preliminary data.</text>
</comment>
<feature type="region of interest" description="Disordered" evidence="1">
    <location>
        <begin position="1"/>
        <end position="41"/>
    </location>
</feature>
<feature type="compositionally biased region" description="Pro residues" evidence="1">
    <location>
        <begin position="9"/>
        <end position="27"/>
    </location>
</feature>
<evidence type="ECO:0000313" key="3">
    <source>
        <dbReference type="EMBL" id="KAF2719967.1"/>
    </source>
</evidence>
<name>A0A9P4ULB6_9PEZI</name>
<feature type="compositionally biased region" description="Polar residues" evidence="1">
    <location>
        <begin position="273"/>
        <end position="288"/>
    </location>
</feature>
<feature type="compositionally biased region" description="Basic and acidic residues" evidence="1">
    <location>
        <begin position="29"/>
        <end position="41"/>
    </location>
</feature>
<evidence type="ECO:0000313" key="4">
    <source>
        <dbReference type="Proteomes" id="UP000799441"/>
    </source>
</evidence>
<dbReference type="PROSITE" id="PS51038">
    <property type="entry name" value="BAH"/>
    <property type="match status" value="1"/>
</dbReference>
<dbReference type="CDD" id="cd04370">
    <property type="entry name" value="BAH"/>
    <property type="match status" value="1"/>
</dbReference>
<proteinExistence type="predicted"/>
<feature type="region of interest" description="Disordered" evidence="1">
    <location>
        <begin position="272"/>
        <end position="302"/>
    </location>
</feature>
<dbReference type="AlphaFoldDB" id="A0A9P4ULB6"/>
<dbReference type="EMBL" id="MU003805">
    <property type="protein sequence ID" value="KAF2719967.1"/>
    <property type="molecule type" value="Genomic_DNA"/>
</dbReference>
<feature type="domain" description="BAH" evidence="2">
    <location>
        <begin position="101"/>
        <end position="223"/>
    </location>
</feature>
<dbReference type="Proteomes" id="UP000799441">
    <property type="component" value="Unassembled WGS sequence"/>
</dbReference>
<gene>
    <name evidence="3" type="ORF">K431DRAFT_104226</name>
</gene>